<dbReference type="EMBL" id="JAAOMA010000059">
    <property type="protein sequence ID" value="NHR08387.1"/>
    <property type="molecule type" value="Genomic_DNA"/>
</dbReference>
<dbReference type="Proteomes" id="UP001515641">
    <property type="component" value="Unassembled WGS sequence"/>
</dbReference>
<evidence type="ECO:0000313" key="1">
    <source>
        <dbReference type="EMBL" id="NHR08387.1"/>
    </source>
</evidence>
<proteinExistence type="predicted"/>
<dbReference type="RefSeq" id="WP_166454048.1">
    <property type="nucleotide sequence ID" value="NZ_JAAOMA010000059.1"/>
</dbReference>
<comment type="caution">
    <text evidence="1">The sequence shown here is derived from an EMBL/GenBank/DDBJ whole genome shotgun (WGS) entry which is preliminary data.</text>
</comment>
<accession>A0ABX0LMM7</accession>
<keyword evidence="2" id="KW-1185">Reference proteome</keyword>
<evidence type="ECO:0000313" key="2">
    <source>
        <dbReference type="Proteomes" id="UP001515641"/>
    </source>
</evidence>
<sequence>MPKVLLITGGHASDKARVANVAKQIAEQHHNAATKVHGLDPAAAAPGLLTPAPGLGKQLLVVVKKSGQHQNVRAFRVINLDRFARFPRGKAVTFAIREAVDACLAAS</sequence>
<name>A0ABX0LMM7_9NEIS</name>
<protein>
    <submittedName>
        <fullName evidence="1">Uncharacterized protein</fullName>
    </submittedName>
</protein>
<organism evidence="1 2">
    <name type="scientific">Chromobacterium fluminis</name>
    <dbReference type="NCBI Taxonomy" id="3044269"/>
    <lineage>
        <taxon>Bacteria</taxon>
        <taxon>Pseudomonadati</taxon>
        <taxon>Pseudomonadota</taxon>
        <taxon>Betaproteobacteria</taxon>
        <taxon>Neisseriales</taxon>
        <taxon>Chromobacteriaceae</taxon>
        <taxon>Chromobacterium</taxon>
    </lineage>
</organism>
<gene>
    <name evidence="1" type="ORF">HA052_24655</name>
</gene>
<reference evidence="1 2" key="1">
    <citation type="submission" date="2020-03" db="EMBL/GenBank/DDBJ databases">
        <title>Draft genome sequence of environmentally isolated cultures.</title>
        <authorList>
            <person name="Wilson H.S."/>
            <person name="De Leon M.E."/>
        </authorList>
    </citation>
    <scope>NUCLEOTIDE SEQUENCE [LARGE SCALE GENOMIC DNA]</scope>
    <source>
        <strain evidence="1 2">HSC-31F16</strain>
    </source>
</reference>